<evidence type="ECO:0000259" key="11">
    <source>
        <dbReference type="Pfam" id="PF02782"/>
    </source>
</evidence>
<comment type="similarity">
    <text evidence="7 9">Belongs to the ribulokinase family.</text>
</comment>
<dbReference type="PROSITE" id="PS00445">
    <property type="entry name" value="FGGY_KINASES_2"/>
    <property type="match status" value="1"/>
</dbReference>
<comment type="pathway">
    <text evidence="7 9">Carbohydrate degradation; L-arabinose degradation via L-ribulose; D-xylulose 5-phosphate from L-arabinose (bacterial route): step 2/3.</text>
</comment>
<comment type="catalytic activity">
    <reaction evidence="7">
        <text>D-ribulose + ATP = D-ribulose 5-phosphate + ADP + H(+)</text>
        <dbReference type="Rhea" id="RHEA:17601"/>
        <dbReference type="ChEBI" id="CHEBI:15378"/>
        <dbReference type="ChEBI" id="CHEBI:17173"/>
        <dbReference type="ChEBI" id="CHEBI:30616"/>
        <dbReference type="ChEBI" id="CHEBI:58121"/>
        <dbReference type="ChEBI" id="CHEBI:456216"/>
        <dbReference type="EC" id="2.7.1.16"/>
    </reaction>
</comment>
<evidence type="ECO:0000256" key="9">
    <source>
        <dbReference type="RuleBase" id="RU003455"/>
    </source>
</evidence>
<dbReference type="RefSeq" id="WP_089281495.1">
    <property type="nucleotide sequence ID" value="NZ_FZOJ01000002.1"/>
</dbReference>
<dbReference type="EC" id="2.7.1.16" evidence="7 8"/>
<proteinExistence type="inferred from homology"/>
<keyword evidence="13" id="KW-1185">Reference proteome</keyword>
<dbReference type="HAMAP" id="MF_00520">
    <property type="entry name" value="Ribulokinase"/>
    <property type="match status" value="1"/>
</dbReference>
<dbReference type="CDD" id="cd07781">
    <property type="entry name" value="ASKHA_NBD_FGGY_L-RBK"/>
    <property type="match status" value="1"/>
</dbReference>
<dbReference type="GO" id="GO:0005737">
    <property type="term" value="C:cytoplasm"/>
    <property type="evidence" value="ECO:0007669"/>
    <property type="project" value="TreeGrafter"/>
</dbReference>
<dbReference type="InterPro" id="IPR043129">
    <property type="entry name" value="ATPase_NBD"/>
</dbReference>
<keyword evidence="5 7" id="KW-0054">Arabinose catabolism</keyword>
<dbReference type="GO" id="GO:0019150">
    <property type="term" value="F:D-ribulokinase activity"/>
    <property type="evidence" value="ECO:0007669"/>
    <property type="project" value="RHEA"/>
</dbReference>
<sequence length="556" mass="60839">MGLYTIGVDFGTLSGRAVVVDVNTGEIMGSTVTTYPHGVIENRLPDSHRTLGTDWALQDPTDYLKVLEEGIPEAIRLSKVDPQQVIGIGIDFTACTMMPIKADGTVLCQLDEFRDNPHAWVKLWKHHAAQKHADLINEVAQYKEKALLERYGGKISSEWLLPKVWQILEEAPEIYEACDLFVEAGDWAVMQLTGELVRSSCNAGYKGLWHKHKGYPSKSFLKELDSRLENLVEEKLSGLILPIGSAAGTLTFEMASKLGVTEGIAVAVGVIDAHVAAPACGVVKPGQMLMIMGTSACDIVLSEEEKIVEGVSGVVEDGAVAGYFAYEAGQAAVGDIFDWFVTNCVPETYYLEAKARGVNIHQLLEEKASRLKPGQHGLLALDWWNGNRSVLVDADLTGFIVGLNLATKPEEIYRALVEATAFGKRMIIDAFKSQGVDIDELVACGGLSHKNKMLMQIYADITGMTIKIADSDQAPALGAAIFAALAAGKEQGGYDGMLEASNKMAKLKDETYQPIEKNVKIYNQLFEEYRKLHDYFGKGQNNIMKRLKSIKMNSSL</sequence>
<dbReference type="InterPro" id="IPR000577">
    <property type="entry name" value="Carb_kinase_FGGY"/>
</dbReference>
<evidence type="ECO:0000256" key="3">
    <source>
        <dbReference type="ARBA" id="ARBA00022777"/>
    </source>
</evidence>
<dbReference type="InterPro" id="IPR005929">
    <property type="entry name" value="Ribulokinase"/>
</dbReference>
<reference evidence="12 13" key="1">
    <citation type="submission" date="2017-06" db="EMBL/GenBank/DDBJ databases">
        <authorList>
            <person name="Kim H.J."/>
            <person name="Triplett B.A."/>
        </authorList>
    </citation>
    <scope>NUCLEOTIDE SEQUENCE [LARGE SCALE GENOMIC DNA]</scope>
    <source>
        <strain evidence="12 13">SCA</strain>
    </source>
</reference>
<dbReference type="Gene3D" id="3.30.420.40">
    <property type="match status" value="2"/>
</dbReference>
<dbReference type="InterPro" id="IPR018485">
    <property type="entry name" value="FGGY_C"/>
</dbReference>
<keyword evidence="2 7" id="KW-0547">Nucleotide-binding</keyword>
<evidence type="ECO:0000313" key="13">
    <source>
        <dbReference type="Proteomes" id="UP000198304"/>
    </source>
</evidence>
<dbReference type="Proteomes" id="UP000198304">
    <property type="component" value="Unassembled WGS sequence"/>
</dbReference>
<evidence type="ECO:0000256" key="1">
    <source>
        <dbReference type="ARBA" id="ARBA00022679"/>
    </source>
</evidence>
<dbReference type="InterPro" id="IPR018484">
    <property type="entry name" value="FGGY_N"/>
</dbReference>
<organism evidence="12 13">
    <name type="scientific">Anaerovirgula multivorans</name>
    <dbReference type="NCBI Taxonomy" id="312168"/>
    <lineage>
        <taxon>Bacteria</taxon>
        <taxon>Bacillati</taxon>
        <taxon>Bacillota</taxon>
        <taxon>Clostridia</taxon>
        <taxon>Peptostreptococcales</taxon>
        <taxon>Natronincolaceae</taxon>
        <taxon>Anaerovirgula</taxon>
    </lineage>
</organism>
<accession>A0A239AWV0</accession>
<evidence type="ECO:0000256" key="7">
    <source>
        <dbReference type="HAMAP-Rule" id="MF_00520"/>
    </source>
</evidence>
<keyword evidence="4 7" id="KW-0067">ATP-binding</keyword>
<keyword evidence="1 7" id="KW-0808">Transferase</keyword>
<dbReference type="GO" id="GO:0019569">
    <property type="term" value="P:L-arabinose catabolic process to D-xylulose 5-phosphate"/>
    <property type="evidence" value="ECO:0007669"/>
    <property type="project" value="UniProtKB-UniRule"/>
</dbReference>
<evidence type="ECO:0000256" key="8">
    <source>
        <dbReference type="NCBIfam" id="TIGR01234"/>
    </source>
</evidence>
<dbReference type="InterPro" id="IPR018483">
    <property type="entry name" value="Carb_kinase_FGGY_CS"/>
</dbReference>
<dbReference type="PANTHER" id="PTHR43435:SF4">
    <property type="entry name" value="FGGY CARBOHYDRATE KINASE DOMAIN-CONTAINING PROTEIN"/>
    <property type="match status" value="1"/>
</dbReference>
<dbReference type="PANTHER" id="PTHR43435">
    <property type="entry name" value="RIBULOKINASE"/>
    <property type="match status" value="1"/>
</dbReference>
<keyword evidence="6 7" id="KW-0119">Carbohydrate metabolism</keyword>
<dbReference type="Pfam" id="PF00370">
    <property type="entry name" value="FGGY_N"/>
    <property type="match status" value="1"/>
</dbReference>
<dbReference type="SUPFAM" id="SSF53067">
    <property type="entry name" value="Actin-like ATPase domain"/>
    <property type="match status" value="2"/>
</dbReference>
<evidence type="ECO:0000256" key="2">
    <source>
        <dbReference type="ARBA" id="ARBA00022741"/>
    </source>
</evidence>
<dbReference type="Pfam" id="PF02782">
    <property type="entry name" value="FGGY_C"/>
    <property type="match status" value="1"/>
</dbReference>
<protein>
    <recommendedName>
        <fullName evidence="7 8">Ribulokinase</fullName>
        <ecNumber evidence="7 8">2.7.1.16</ecNumber>
    </recommendedName>
</protein>
<dbReference type="AlphaFoldDB" id="A0A239AWV0"/>
<evidence type="ECO:0000259" key="10">
    <source>
        <dbReference type="Pfam" id="PF00370"/>
    </source>
</evidence>
<dbReference type="NCBIfam" id="NF003154">
    <property type="entry name" value="PRK04123.1"/>
    <property type="match status" value="1"/>
</dbReference>
<dbReference type="UniPathway" id="UPA00145">
    <property type="reaction ID" value="UER00566"/>
</dbReference>
<comment type="catalytic activity">
    <reaction evidence="7 9">
        <text>L-ribulose + ATP = L-ribulose 5-phosphate + ADP + H(+)</text>
        <dbReference type="Rhea" id="RHEA:22072"/>
        <dbReference type="ChEBI" id="CHEBI:15378"/>
        <dbReference type="ChEBI" id="CHEBI:16880"/>
        <dbReference type="ChEBI" id="CHEBI:30616"/>
        <dbReference type="ChEBI" id="CHEBI:58226"/>
        <dbReference type="ChEBI" id="CHEBI:456216"/>
        <dbReference type="EC" id="2.7.1.16"/>
    </reaction>
</comment>
<gene>
    <name evidence="7" type="primary">araB</name>
    <name evidence="12" type="ORF">SAMN05446037_1002326</name>
</gene>
<dbReference type="GO" id="GO:0005524">
    <property type="term" value="F:ATP binding"/>
    <property type="evidence" value="ECO:0007669"/>
    <property type="project" value="UniProtKB-UniRule"/>
</dbReference>
<dbReference type="EMBL" id="FZOJ01000002">
    <property type="protein sequence ID" value="SNS00165.1"/>
    <property type="molecule type" value="Genomic_DNA"/>
</dbReference>
<feature type="domain" description="Carbohydrate kinase FGGY C-terminal" evidence="11">
    <location>
        <begin position="289"/>
        <end position="487"/>
    </location>
</feature>
<evidence type="ECO:0000256" key="5">
    <source>
        <dbReference type="ARBA" id="ARBA00022935"/>
    </source>
</evidence>
<feature type="domain" description="Carbohydrate kinase FGGY N-terminal" evidence="10">
    <location>
        <begin position="4"/>
        <end position="277"/>
    </location>
</feature>
<keyword evidence="3 7" id="KW-0418">Kinase</keyword>
<evidence type="ECO:0000256" key="4">
    <source>
        <dbReference type="ARBA" id="ARBA00022840"/>
    </source>
</evidence>
<dbReference type="GO" id="GO:0008741">
    <property type="term" value="F:ribulokinase activity"/>
    <property type="evidence" value="ECO:0007669"/>
    <property type="project" value="UniProtKB-UniRule"/>
</dbReference>
<dbReference type="NCBIfam" id="TIGR01234">
    <property type="entry name" value="L-ribulokinase"/>
    <property type="match status" value="1"/>
</dbReference>
<name>A0A239AWV0_9FIRM</name>
<dbReference type="OrthoDB" id="9805576at2"/>
<evidence type="ECO:0000256" key="6">
    <source>
        <dbReference type="ARBA" id="ARBA00023277"/>
    </source>
</evidence>
<evidence type="ECO:0000313" key="12">
    <source>
        <dbReference type="EMBL" id="SNS00165.1"/>
    </source>
</evidence>
<dbReference type="PIRSF" id="PIRSF000538">
    <property type="entry name" value="GlpK"/>
    <property type="match status" value="1"/>
</dbReference>